<dbReference type="PANTHER" id="PTHR10986">
    <property type="entry name" value="39S RIBOSOMAL PROTEIN L20"/>
    <property type="match status" value="1"/>
</dbReference>
<dbReference type="GO" id="GO:0019843">
    <property type="term" value="F:rRNA binding"/>
    <property type="evidence" value="ECO:0007669"/>
    <property type="project" value="InterPro"/>
</dbReference>
<evidence type="ECO:0000256" key="4">
    <source>
        <dbReference type="ARBA" id="ARBA00072767"/>
    </source>
</evidence>
<comment type="similarity">
    <text evidence="1 6">Belongs to the bacterial ribosomal protein bL20 family.</text>
</comment>
<organism evidence="7 8">
    <name type="scientific">Monodelphis domestica</name>
    <name type="common">Gray short-tailed opossum</name>
    <dbReference type="NCBI Taxonomy" id="13616"/>
    <lineage>
        <taxon>Eukaryota</taxon>
        <taxon>Metazoa</taxon>
        <taxon>Chordata</taxon>
        <taxon>Craniata</taxon>
        <taxon>Vertebrata</taxon>
        <taxon>Euteleostomi</taxon>
        <taxon>Mammalia</taxon>
        <taxon>Metatheria</taxon>
        <taxon>Didelphimorphia</taxon>
        <taxon>Didelphidae</taxon>
        <taxon>Monodelphis</taxon>
    </lineage>
</organism>
<proteinExistence type="inferred from homology"/>
<protein>
    <recommendedName>
        <fullName evidence="4">Large ribosomal subunit protein bL20m</fullName>
    </recommendedName>
    <alternativeName>
        <fullName evidence="5">39S ribosomal protein L20, mitochondrial</fullName>
    </alternativeName>
</protein>
<reference evidence="7 8" key="1">
    <citation type="journal article" date="2007" name="Nature">
        <title>Genome of the marsupial Monodelphis domestica reveals innovation in non-coding sequences.</title>
        <authorList>
            <person name="Mikkelsen T.S."/>
            <person name="Wakefield M.J."/>
            <person name="Aken B."/>
            <person name="Amemiya C.T."/>
            <person name="Chang J.L."/>
            <person name="Duke S."/>
            <person name="Garber M."/>
            <person name="Gentles A.J."/>
            <person name="Goodstadt L."/>
            <person name="Heger A."/>
            <person name="Jurka J."/>
            <person name="Kamal M."/>
            <person name="Mauceli E."/>
            <person name="Searle S.M."/>
            <person name="Sharpe T."/>
            <person name="Baker M.L."/>
            <person name="Batzer M.A."/>
            <person name="Benos P.V."/>
            <person name="Belov K."/>
            <person name="Clamp M."/>
            <person name="Cook A."/>
            <person name="Cuff J."/>
            <person name="Das R."/>
            <person name="Davidow L."/>
            <person name="Deakin J.E."/>
            <person name="Fazzari M.J."/>
            <person name="Glass J.L."/>
            <person name="Grabherr M."/>
            <person name="Greally J.M."/>
            <person name="Gu W."/>
            <person name="Hore T.A."/>
            <person name="Huttley G.A."/>
            <person name="Kleber M."/>
            <person name="Jirtle R.L."/>
            <person name="Koina E."/>
            <person name="Lee J.T."/>
            <person name="Mahony S."/>
            <person name="Marra M.A."/>
            <person name="Miller R.D."/>
            <person name="Nicholls R.D."/>
            <person name="Oda M."/>
            <person name="Papenfuss A.T."/>
            <person name="Parra Z.E."/>
            <person name="Pollock D.D."/>
            <person name="Ray D.A."/>
            <person name="Schein J.E."/>
            <person name="Speed T.P."/>
            <person name="Thompson K."/>
            <person name="VandeBerg J.L."/>
            <person name="Wade C.M."/>
            <person name="Walker J.A."/>
            <person name="Waters P.D."/>
            <person name="Webber C."/>
            <person name="Weidman J.R."/>
            <person name="Xie X."/>
            <person name="Zody M.C."/>
            <person name="Baldwin J."/>
            <person name="Abdouelleil A."/>
            <person name="Abdulkadir J."/>
            <person name="Abebe A."/>
            <person name="Abera B."/>
            <person name="Abreu J."/>
            <person name="Acer S.C."/>
            <person name="Aftuck L."/>
            <person name="Alexander A."/>
            <person name="An P."/>
            <person name="Anderson E."/>
            <person name="Anderson S."/>
            <person name="Arachi H."/>
            <person name="Azer M."/>
            <person name="Bachantsang P."/>
            <person name="Barry A."/>
            <person name="Bayul T."/>
            <person name="Berlin A."/>
            <person name="Bessette D."/>
            <person name="Bloom T."/>
            <person name="Bloom T."/>
            <person name="Boguslavskiy L."/>
            <person name="Bonnet C."/>
            <person name="Boukhgalter B."/>
            <person name="Bourzgui I."/>
            <person name="Brown A."/>
            <person name="Cahill P."/>
            <person name="Channer S."/>
            <person name="Cheshatsang Y."/>
            <person name="Chuda L."/>
            <person name="Citroen M."/>
            <person name="Collymore A."/>
            <person name="Cooke P."/>
            <person name="Costello M."/>
            <person name="D'Aco K."/>
            <person name="Daza R."/>
            <person name="De Haan G."/>
            <person name="DeGray S."/>
            <person name="DeMaso C."/>
            <person name="Dhargay N."/>
            <person name="Dooley K."/>
            <person name="Dooley E."/>
            <person name="Doricent M."/>
            <person name="Dorje P."/>
            <person name="Dorjee K."/>
            <person name="Dupes A."/>
            <person name="Elong R."/>
            <person name="Falk J."/>
            <person name="Farina A."/>
            <person name="Faro S."/>
            <person name="Ferguson D."/>
            <person name="Fisher S."/>
            <person name="Foley C.D."/>
            <person name="Franke A."/>
            <person name="Friedrich D."/>
            <person name="Gadbois L."/>
            <person name="Gearin G."/>
            <person name="Gearin C.R."/>
            <person name="Giannoukos G."/>
            <person name="Goode T."/>
            <person name="Graham J."/>
            <person name="Grandbois E."/>
            <person name="Grewal S."/>
            <person name="Gyaltsen K."/>
            <person name="Hafez N."/>
            <person name="Hagos B."/>
            <person name="Hall J."/>
            <person name="Henson C."/>
            <person name="Hollinger A."/>
            <person name="Honan T."/>
            <person name="Huard M.D."/>
            <person name="Hughes L."/>
            <person name="Hurhula B."/>
            <person name="Husby M.E."/>
            <person name="Kamat A."/>
            <person name="Kanga B."/>
            <person name="Kashin S."/>
            <person name="Khazanovich D."/>
            <person name="Kisner P."/>
            <person name="Lance K."/>
            <person name="Lara M."/>
            <person name="Lee W."/>
            <person name="Lennon N."/>
            <person name="Letendre F."/>
            <person name="LeVine R."/>
            <person name="Lipovsky A."/>
            <person name="Liu X."/>
            <person name="Liu J."/>
            <person name="Liu S."/>
            <person name="Lokyitsang T."/>
            <person name="Lokyitsang Y."/>
            <person name="Lubonja R."/>
            <person name="Lui A."/>
            <person name="MacDonald P."/>
            <person name="Magnisalis V."/>
            <person name="Maru K."/>
            <person name="Matthews C."/>
            <person name="McCusker W."/>
            <person name="McDonough S."/>
            <person name="Mehta T."/>
            <person name="Meldrim J."/>
            <person name="Meneus L."/>
            <person name="Mihai O."/>
            <person name="Mihalev A."/>
            <person name="Mihova T."/>
            <person name="Mittelman R."/>
            <person name="Mlenga V."/>
            <person name="Montmayeur A."/>
            <person name="Mulrain L."/>
            <person name="Navidi A."/>
            <person name="Naylor J."/>
            <person name="Negash T."/>
            <person name="Nguyen T."/>
            <person name="Nguyen N."/>
            <person name="Nicol R."/>
            <person name="Norbu C."/>
            <person name="Norbu N."/>
            <person name="Novod N."/>
            <person name="O'Neill B."/>
            <person name="Osman S."/>
            <person name="Markiewicz E."/>
            <person name="Oyono O.L."/>
            <person name="Patti C."/>
            <person name="Phunkhang P."/>
            <person name="Pierre F."/>
            <person name="Priest M."/>
            <person name="Raghuraman S."/>
            <person name="Rege F."/>
            <person name="Reyes R."/>
            <person name="Rise C."/>
            <person name="Rogov P."/>
            <person name="Ross K."/>
            <person name="Ryan E."/>
            <person name="Settipalli S."/>
            <person name="Shea T."/>
            <person name="Sherpa N."/>
            <person name="Shi L."/>
            <person name="Shih D."/>
            <person name="Sparrow T."/>
            <person name="Spaulding J."/>
            <person name="Stalker J."/>
            <person name="Stange-Thomann N."/>
            <person name="Stavropoulos S."/>
            <person name="Stone C."/>
            <person name="Strader C."/>
            <person name="Tesfaye S."/>
            <person name="Thomson T."/>
            <person name="Thoulutsang Y."/>
            <person name="Thoulutsang D."/>
            <person name="Topham K."/>
            <person name="Topping I."/>
            <person name="Tsamla T."/>
            <person name="Vassiliev H."/>
            <person name="Vo A."/>
            <person name="Wangchuk T."/>
            <person name="Wangdi T."/>
            <person name="Weiand M."/>
            <person name="Wilkinson J."/>
            <person name="Wilson A."/>
            <person name="Yadav S."/>
            <person name="Young G."/>
            <person name="Yu Q."/>
            <person name="Zembek L."/>
            <person name="Zhong D."/>
            <person name="Zimmer A."/>
            <person name="Zwirko Z."/>
            <person name="Jaffe D.B."/>
            <person name="Alvarez P."/>
            <person name="Brockman W."/>
            <person name="Butler J."/>
            <person name="Chin C."/>
            <person name="Gnerre S."/>
            <person name="MacCallum I."/>
            <person name="Graves J.A."/>
            <person name="Ponting C.P."/>
            <person name="Breen M."/>
            <person name="Samollow P.B."/>
            <person name="Lander E.S."/>
            <person name="Lindblad-Toh K."/>
        </authorList>
    </citation>
    <scope>NUCLEOTIDE SEQUENCE [LARGE SCALE GENOMIC DNA]</scope>
</reference>
<keyword evidence="3 6" id="KW-0687">Ribonucleoprotein</keyword>
<evidence type="ECO:0000256" key="2">
    <source>
        <dbReference type="ARBA" id="ARBA00022980"/>
    </source>
</evidence>
<dbReference type="GO" id="GO:0006412">
    <property type="term" value="P:translation"/>
    <property type="evidence" value="ECO:0007669"/>
    <property type="project" value="InterPro"/>
</dbReference>
<dbReference type="NCBIfam" id="TIGR01032">
    <property type="entry name" value="rplT_bact"/>
    <property type="match status" value="1"/>
</dbReference>
<dbReference type="Proteomes" id="UP000002280">
    <property type="component" value="Chromosome 4"/>
</dbReference>
<dbReference type="SUPFAM" id="SSF74731">
    <property type="entry name" value="Ribosomal protein L20"/>
    <property type="match status" value="1"/>
</dbReference>
<dbReference type="GO" id="GO:0005761">
    <property type="term" value="C:mitochondrial ribosome"/>
    <property type="evidence" value="ECO:0000318"/>
    <property type="project" value="GO_Central"/>
</dbReference>
<evidence type="ECO:0000256" key="5">
    <source>
        <dbReference type="ARBA" id="ARBA00076245"/>
    </source>
</evidence>
<accession>A0A5F8GYZ8</accession>
<dbReference type="AlphaFoldDB" id="A0A5F8GYZ8"/>
<evidence type="ECO:0000256" key="3">
    <source>
        <dbReference type="ARBA" id="ARBA00023274"/>
    </source>
</evidence>
<dbReference type="GeneTree" id="ENSGT00390000015823"/>
<keyword evidence="8" id="KW-1185">Reference proteome</keyword>
<name>A0A5F8GYZ8_MONDO</name>
<evidence type="ECO:0000256" key="1">
    <source>
        <dbReference type="ARBA" id="ARBA00007698"/>
    </source>
</evidence>
<evidence type="ECO:0000313" key="7">
    <source>
        <dbReference type="Ensembl" id="ENSMODP00000052843.1"/>
    </source>
</evidence>
<dbReference type="InterPro" id="IPR035566">
    <property type="entry name" value="Ribosomal_protein_bL20_C"/>
</dbReference>
<dbReference type="PRINTS" id="PR00062">
    <property type="entry name" value="RIBOSOMALL20"/>
</dbReference>
<dbReference type="Bgee" id="ENSMODG00000042776">
    <property type="expression patterns" value="Expressed in hindlimb bud and 18 other cell types or tissues"/>
</dbReference>
<sequence length="149" mass="17260">MVLLTAPLKVRTHLTDRFWQTQDLLQYAQHFRGRKNCCYRLAIRAVTRAFVKCTNAWRLKKKNMRTLSINRITAASQEHGLKYPSFISNLVKCQVEFNRKVLADLAIYEPKMFKSLAALAKRRREEGFAAALGDEKEPAGIFSQVVHYQ</sequence>
<dbReference type="FunFam" id="1.10.1900.20:FF:000001">
    <property type="entry name" value="50S ribosomal protein L20"/>
    <property type="match status" value="1"/>
</dbReference>
<dbReference type="Ensembl" id="ENSMODT00000074636.1">
    <property type="protein sequence ID" value="ENSMODP00000052843.1"/>
    <property type="gene ID" value="ENSMODG00000042776.1"/>
</dbReference>
<dbReference type="Pfam" id="PF00453">
    <property type="entry name" value="Ribosomal_L20"/>
    <property type="match status" value="1"/>
</dbReference>
<dbReference type="OMA" id="CYRIAIR"/>
<evidence type="ECO:0000256" key="6">
    <source>
        <dbReference type="RuleBase" id="RU000561"/>
    </source>
</evidence>
<keyword evidence="2 6" id="KW-0689">Ribosomal protein</keyword>
<evidence type="ECO:0000313" key="8">
    <source>
        <dbReference type="Proteomes" id="UP000002280"/>
    </source>
</evidence>
<reference evidence="7" key="2">
    <citation type="submission" date="2025-08" db="UniProtKB">
        <authorList>
            <consortium name="Ensembl"/>
        </authorList>
    </citation>
    <scope>IDENTIFICATION</scope>
</reference>
<dbReference type="GO" id="GO:1990904">
    <property type="term" value="C:ribonucleoprotein complex"/>
    <property type="evidence" value="ECO:0007669"/>
    <property type="project" value="UniProtKB-KW"/>
</dbReference>
<reference evidence="7" key="3">
    <citation type="submission" date="2025-09" db="UniProtKB">
        <authorList>
            <consortium name="Ensembl"/>
        </authorList>
    </citation>
    <scope>IDENTIFICATION</scope>
</reference>
<dbReference type="FunCoup" id="A0A5F8GYZ8">
    <property type="interactions" value="687"/>
</dbReference>
<dbReference type="Gene3D" id="1.10.1900.20">
    <property type="entry name" value="Ribosomal protein L20"/>
    <property type="match status" value="1"/>
</dbReference>
<dbReference type="InParanoid" id="A0A5F8GYZ8"/>
<dbReference type="STRING" id="13616.ENSMODP00000052843"/>
<dbReference type="GO" id="GO:0003735">
    <property type="term" value="F:structural constituent of ribosome"/>
    <property type="evidence" value="ECO:0000318"/>
    <property type="project" value="GO_Central"/>
</dbReference>
<dbReference type="InterPro" id="IPR005813">
    <property type="entry name" value="Ribosomal_bL20"/>
</dbReference>